<accession>A0A2Z4AJ68</accession>
<keyword evidence="2" id="KW-0378">Hydrolase</keyword>
<dbReference type="KEGG" id="mtar:DF168_01399"/>
<dbReference type="SUPFAM" id="SSF54106">
    <property type="entry name" value="LysM domain"/>
    <property type="match status" value="3"/>
</dbReference>
<dbReference type="GO" id="GO:0003796">
    <property type="term" value="F:lysozyme activity"/>
    <property type="evidence" value="ECO:0007669"/>
    <property type="project" value="UniProtKB-EC"/>
</dbReference>
<dbReference type="AlphaFoldDB" id="A0A2Z4AJ68"/>
<dbReference type="Proteomes" id="UP000247465">
    <property type="component" value="Chromosome"/>
</dbReference>
<evidence type="ECO:0000313" key="2">
    <source>
        <dbReference type="EMBL" id="AWT60197.1"/>
    </source>
</evidence>
<proteinExistence type="predicted"/>
<dbReference type="Pfam" id="PF01476">
    <property type="entry name" value="LysM"/>
    <property type="match status" value="3"/>
</dbReference>
<sequence length="357" mass="39162">MKLIRIFGLVFGLHVFVISLLFILPACQTTPELAEVSDTSGGVLAGNDEPITEEALSGELDPSYNAGLMEATPLASQPERYVPTRPERDPDSDMSILQSLDVALEPKVSTYKVKSGDNLWTIANQHGISLDELIQINDIARDETIYEGDEINVPDRSNLFDGEEDFNKSTGANDSSLEYIVQTGDTLSGIAVRSGVPLENLKRDNGLRGDTIYAGQKLNLRGAYAMDLKDSVPQVNVSEEERELGQGEIIHTVASGETPSGIATWYGMETVELMRKNNITDPTKLKVGQELIVDSEDKDSSPSVLDSGQLIRENIEEKKPKPPEIKPVLELPPSLEELDMQEDELEIPVVPLEADEE</sequence>
<feature type="domain" description="LysM" evidence="1">
    <location>
        <begin position="109"/>
        <end position="153"/>
    </location>
</feature>
<dbReference type="EMBL" id="CP029803">
    <property type="protein sequence ID" value="AWT60197.1"/>
    <property type="molecule type" value="Genomic_DNA"/>
</dbReference>
<dbReference type="PANTHER" id="PTHR33734:SF22">
    <property type="entry name" value="MEMBRANE-BOUND LYTIC MUREIN TRANSGLYCOSYLASE D"/>
    <property type="match status" value="1"/>
</dbReference>
<keyword evidence="2" id="KW-0326">Glycosidase</keyword>
<dbReference type="Gene3D" id="3.10.350.10">
    <property type="entry name" value="LysM domain"/>
    <property type="match status" value="3"/>
</dbReference>
<evidence type="ECO:0000259" key="1">
    <source>
        <dbReference type="PROSITE" id="PS51782"/>
    </source>
</evidence>
<evidence type="ECO:0000313" key="3">
    <source>
        <dbReference type="Proteomes" id="UP000247465"/>
    </source>
</evidence>
<dbReference type="SMART" id="SM00257">
    <property type="entry name" value="LysM"/>
    <property type="match status" value="3"/>
</dbReference>
<feature type="domain" description="LysM" evidence="1">
    <location>
        <begin position="177"/>
        <end position="220"/>
    </location>
</feature>
<protein>
    <submittedName>
        <fullName evidence="2">Muramidase-2</fullName>
        <ecNumber evidence="2">3.2.1.17</ecNumber>
    </submittedName>
</protein>
<dbReference type="PANTHER" id="PTHR33734">
    <property type="entry name" value="LYSM DOMAIN-CONTAINING GPI-ANCHORED PROTEIN 2"/>
    <property type="match status" value="1"/>
</dbReference>
<dbReference type="PROSITE" id="PS51782">
    <property type="entry name" value="LYSM"/>
    <property type="match status" value="3"/>
</dbReference>
<reference evidence="2 3" key="1">
    <citation type="submission" date="2018-06" db="EMBL/GenBank/DDBJ databases">
        <title>Draft Genome Sequence of a Novel Marine Bacterium Related to the Verrucomicrobia.</title>
        <authorList>
            <person name="Vosseberg J."/>
            <person name="Martijn J."/>
            <person name="Ettema T.J.G."/>
        </authorList>
    </citation>
    <scope>NUCLEOTIDE SEQUENCE [LARGE SCALE GENOMIC DNA]</scope>
    <source>
        <strain evidence="2">TARA_B100001123</strain>
    </source>
</reference>
<name>A0A2Z4AJ68_9BACT</name>
<dbReference type="InterPro" id="IPR036779">
    <property type="entry name" value="LysM_dom_sf"/>
</dbReference>
<organism evidence="2 3">
    <name type="scientific">Candidatus Moanibacter tarae</name>
    <dbReference type="NCBI Taxonomy" id="2200854"/>
    <lineage>
        <taxon>Bacteria</taxon>
        <taxon>Pseudomonadati</taxon>
        <taxon>Verrucomicrobiota</taxon>
        <taxon>Opitutia</taxon>
        <taxon>Puniceicoccales</taxon>
        <taxon>Puniceicoccales incertae sedis</taxon>
        <taxon>Candidatus Moanibacter</taxon>
    </lineage>
</organism>
<dbReference type="GO" id="GO:0008932">
    <property type="term" value="F:lytic endotransglycosylase activity"/>
    <property type="evidence" value="ECO:0007669"/>
    <property type="project" value="TreeGrafter"/>
</dbReference>
<dbReference type="EC" id="3.2.1.17" evidence="2"/>
<gene>
    <name evidence="2" type="ORF">DF168_01399</name>
</gene>
<dbReference type="InterPro" id="IPR018392">
    <property type="entry name" value="LysM"/>
</dbReference>
<feature type="domain" description="LysM" evidence="1">
    <location>
        <begin position="249"/>
        <end position="293"/>
    </location>
</feature>
<dbReference type="CDD" id="cd00118">
    <property type="entry name" value="LysM"/>
    <property type="match status" value="3"/>
</dbReference>